<dbReference type="Pfam" id="PF08359">
    <property type="entry name" value="TetR_C_4"/>
    <property type="match status" value="1"/>
</dbReference>
<dbReference type="PRINTS" id="PR00455">
    <property type="entry name" value="HTHTETR"/>
</dbReference>
<feature type="DNA-binding region" description="H-T-H motif" evidence="2">
    <location>
        <begin position="34"/>
        <end position="53"/>
    </location>
</feature>
<evidence type="ECO:0000259" key="3">
    <source>
        <dbReference type="PROSITE" id="PS50977"/>
    </source>
</evidence>
<protein>
    <submittedName>
        <fullName evidence="4">TetR family transcriptional regulator</fullName>
    </submittedName>
</protein>
<dbReference type="GO" id="GO:0003677">
    <property type="term" value="F:DNA binding"/>
    <property type="evidence" value="ECO:0007669"/>
    <property type="project" value="UniProtKB-UniRule"/>
</dbReference>
<dbReference type="InterPro" id="IPR036271">
    <property type="entry name" value="Tet_transcr_reg_TetR-rel_C_sf"/>
</dbReference>
<dbReference type="InterPro" id="IPR013570">
    <property type="entry name" value="Tscrpt_reg_YsiA_C"/>
</dbReference>
<evidence type="ECO:0000256" key="1">
    <source>
        <dbReference type="ARBA" id="ARBA00023125"/>
    </source>
</evidence>
<dbReference type="PROSITE" id="PS50977">
    <property type="entry name" value="HTH_TETR_2"/>
    <property type="match status" value="1"/>
</dbReference>
<evidence type="ECO:0000313" key="5">
    <source>
        <dbReference type="Proteomes" id="UP000236893"/>
    </source>
</evidence>
<dbReference type="SUPFAM" id="SSF46689">
    <property type="entry name" value="Homeodomain-like"/>
    <property type="match status" value="1"/>
</dbReference>
<sequence>MAKKEVKAIDSSTEERIKLAAHKLFAQKGYAGTKTRDIASEAGINLALLNYYFRSKEKLFELIMREHIQQFFQGMFQVLNDENTSIQQKIETLVSRYVDTLMLKPDIPIFVLSELRNSPMNLAENIQKNMQIKNSYFMKQIKEGISNGTIDNIHPVQLMSNLISLTVFPFIANPILKTIHGIDQEQFNTFMLERKKLIPLWIAEIIKPKTTINK</sequence>
<dbReference type="AlphaFoldDB" id="A0A2S4ZYD5"/>
<reference evidence="4 5" key="1">
    <citation type="submission" date="2018-01" db="EMBL/GenBank/DDBJ databases">
        <authorList>
            <person name="Gaut B.S."/>
            <person name="Morton B.R."/>
            <person name="Clegg M.T."/>
            <person name="Duvall M.R."/>
        </authorList>
    </citation>
    <scope>NUCLEOTIDE SEQUENCE [LARGE SCALE GENOMIC DNA]</scope>
    <source>
        <strain evidence="4 5">HR-AV</strain>
    </source>
</reference>
<dbReference type="EMBL" id="PQVF01000011">
    <property type="protein sequence ID" value="POY35370.1"/>
    <property type="molecule type" value="Genomic_DNA"/>
</dbReference>
<dbReference type="Gene3D" id="1.10.357.10">
    <property type="entry name" value="Tetracycline Repressor, domain 2"/>
    <property type="match status" value="1"/>
</dbReference>
<name>A0A2S4ZYD5_9SPHI</name>
<dbReference type="PANTHER" id="PTHR30328:SF54">
    <property type="entry name" value="HTH-TYPE TRANSCRIPTIONAL REPRESSOR SCO4008"/>
    <property type="match status" value="1"/>
</dbReference>
<dbReference type="InterPro" id="IPR001647">
    <property type="entry name" value="HTH_TetR"/>
</dbReference>
<dbReference type="InterPro" id="IPR009057">
    <property type="entry name" value="Homeodomain-like_sf"/>
</dbReference>
<dbReference type="InterPro" id="IPR050109">
    <property type="entry name" value="HTH-type_TetR-like_transc_reg"/>
</dbReference>
<comment type="caution">
    <text evidence="4">The sequence shown here is derived from an EMBL/GenBank/DDBJ whole genome shotgun (WGS) entry which is preliminary data.</text>
</comment>
<dbReference type="PANTHER" id="PTHR30328">
    <property type="entry name" value="TRANSCRIPTIONAL REPRESSOR"/>
    <property type="match status" value="1"/>
</dbReference>
<evidence type="ECO:0000256" key="2">
    <source>
        <dbReference type="PROSITE-ProRule" id="PRU00335"/>
    </source>
</evidence>
<organism evidence="4 5">
    <name type="scientific">Solitalea longa</name>
    <dbReference type="NCBI Taxonomy" id="2079460"/>
    <lineage>
        <taxon>Bacteria</taxon>
        <taxon>Pseudomonadati</taxon>
        <taxon>Bacteroidota</taxon>
        <taxon>Sphingobacteriia</taxon>
        <taxon>Sphingobacteriales</taxon>
        <taxon>Sphingobacteriaceae</taxon>
        <taxon>Solitalea</taxon>
    </lineage>
</organism>
<dbReference type="Pfam" id="PF00440">
    <property type="entry name" value="TetR_N"/>
    <property type="match status" value="1"/>
</dbReference>
<dbReference type="RefSeq" id="WP_103789975.1">
    <property type="nucleotide sequence ID" value="NZ_PQVF01000011.1"/>
</dbReference>
<accession>A0A2S4ZYD5</accession>
<dbReference type="SUPFAM" id="SSF48498">
    <property type="entry name" value="Tetracyclin repressor-like, C-terminal domain"/>
    <property type="match status" value="1"/>
</dbReference>
<evidence type="ECO:0000313" key="4">
    <source>
        <dbReference type="EMBL" id="POY35370.1"/>
    </source>
</evidence>
<keyword evidence="1 2" id="KW-0238">DNA-binding</keyword>
<proteinExistence type="predicted"/>
<dbReference type="OrthoDB" id="9789566at2"/>
<feature type="domain" description="HTH tetR-type" evidence="3">
    <location>
        <begin position="11"/>
        <end position="71"/>
    </location>
</feature>
<gene>
    <name evidence="4" type="ORF">C3K47_15005</name>
</gene>
<keyword evidence="5" id="KW-1185">Reference proteome</keyword>
<dbReference type="Proteomes" id="UP000236893">
    <property type="component" value="Unassembled WGS sequence"/>
</dbReference>